<dbReference type="PANTHER" id="PTHR24260:SF147">
    <property type="entry name" value="EG:BACR7A4.3 PROTEIN-RELATED"/>
    <property type="match status" value="1"/>
</dbReference>
<dbReference type="InterPro" id="IPR051333">
    <property type="entry name" value="CLIP_Serine_Protease"/>
</dbReference>
<evidence type="ECO:0000313" key="11">
    <source>
        <dbReference type="Proteomes" id="UP000292052"/>
    </source>
</evidence>
<dbReference type="SUPFAM" id="SSF50494">
    <property type="entry name" value="Trypsin-like serine proteases"/>
    <property type="match status" value="2"/>
</dbReference>
<accession>A0A482VYT6</accession>
<dbReference type="Proteomes" id="UP000292052">
    <property type="component" value="Unassembled WGS sequence"/>
</dbReference>
<evidence type="ECO:0000256" key="4">
    <source>
        <dbReference type="ARBA" id="ARBA00022825"/>
    </source>
</evidence>
<keyword evidence="2" id="KW-0732">Signal</keyword>
<evidence type="ECO:0000256" key="5">
    <source>
        <dbReference type="ARBA" id="ARBA00023157"/>
    </source>
</evidence>
<dbReference type="SMART" id="SM00020">
    <property type="entry name" value="Tryp_SPc"/>
    <property type="match status" value="1"/>
</dbReference>
<dbReference type="CDD" id="cd00190">
    <property type="entry name" value="Tryp_SPc"/>
    <property type="match status" value="1"/>
</dbReference>
<dbReference type="Gene3D" id="2.40.10.10">
    <property type="entry name" value="Trypsin-like serine proteases"/>
    <property type="match status" value="3"/>
</dbReference>
<evidence type="ECO:0000313" key="10">
    <source>
        <dbReference type="EMBL" id="RZC37980.1"/>
    </source>
</evidence>
<comment type="similarity">
    <text evidence="7">Belongs to the peptidase S1 family. CLIP subfamily.</text>
</comment>
<dbReference type="FunFam" id="2.40.10.10:FF:000028">
    <property type="entry name" value="Serine protease easter"/>
    <property type="match status" value="2"/>
</dbReference>
<evidence type="ECO:0000256" key="1">
    <source>
        <dbReference type="ARBA" id="ARBA00022670"/>
    </source>
</evidence>
<dbReference type="PROSITE" id="PS00135">
    <property type="entry name" value="TRYPSIN_SER"/>
    <property type="match status" value="1"/>
</dbReference>
<sequence>DDCVLFESGGRAGKCISIDNCDYAKKLLQSNKMPQNCGFMGKIPLVCCPAVYKSARMKSEEKCKEYHSLRNQLTAVSHGEKALVKEFPHMVAVGYENENSILWLCGGSLISEQFILTAAHCARSRSFGNPKWVRLGDLDLNDTNDGAAPEDVGISNIFVYPDYKSPSHYHDIALLKLKKIIEFGIYYKPACLHTKEELPSDKFQATGWGKTDFFGESSSHLMKVTLNVIDHDKCVKIFENVARRRLRNGIVDRVQICAGDVSGKDTCPGDSGGPLHFLKTGDLELIEHFILVGVTSFGKGCGLENSTGVYTRAAVGYGDQKNILWLCGGSLISEQFVLTAAHCTRSQEFGTVKWVRLGDLDLKNTTDDANPQDLSVDRFFAHPDYKPPSHYNDIALLKLEKKIDFALLTK</sequence>
<dbReference type="PROSITE" id="PS50240">
    <property type="entry name" value="TRYPSIN_DOM"/>
    <property type="match status" value="1"/>
</dbReference>
<dbReference type="PANTHER" id="PTHR24260">
    <property type="match status" value="1"/>
</dbReference>
<keyword evidence="11" id="KW-1185">Reference proteome</keyword>
<proteinExistence type="inferred from homology"/>
<feature type="non-terminal residue" evidence="10">
    <location>
        <position position="1"/>
    </location>
</feature>
<feature type="domain" description="Peptidase S1" evidence="9">
    <location>
        <begin position="76"/>
        <end position="356"/>
    </location>
</feature>
<evidence type="ECO:0000256" key="3">
    <source>
        <dbReference type="ARBA" id="ARBA00022801"/>
    </source>
</evidence>
<dbReference type="GO" id="GO:0004252">
    <property type="term" value="F:serine-type endopeptidase activity"/>
    <property type="evidence" value="ECO:0007669"/>
    <property type="project" value="InterPro"/>
</dbReference>
<dbReference type="Pfam" id="PF00089">
    <property type="entry name" value="Trypsin"/>
    <property type="match status" value="2"/>
</dbReference>
<organism evidence="10 11">
    <name type="scientific">Asbolus verrucosus</name>
    <name type="common">Desert ironclad beetle</name>
    <dbReference type="NCBI Taxonomy" id="1661398"/>
    <lineage>
        <taxon>Eukaryota</taxon>
        <taxon>Metazoa</taxon>
        <taxon>Ecdysozoa</taxon>
        <taxon>Arthropoda</taxon>
        <taxon>Hexapoda</taxon>
        <taxon>Insecta</taxon>
        <taxon>Pterygota</taxon>
        <taxon>Neoptera</taxon>
        <taxon>Endopterygota</taxon>
        <taxon>Coleoptera</taxon>
        <taxon>Polyphaga</taxon>
        <taxon>Cucujiformia</taxon>
        <taxon>Tenebrionidae</taxon>
        <taxon>Pimeliinae</taxon>
        <taxon>Asbolus</taxon>
    </lineage>
</organism>
<dbReference type="InterPro" id="IPR022700">
    <property type="entry name" value="CLIP"/>
</dbReference>
<dbReference type="InterPro" id="IPR009003">
    <property type="entry name" value="Peptidase_S1_PA"/>
</dbReference>
<keyword evidence="4 8" id="KW-0720">Serine protease</keyword>
<evidence type="ECO:0000256" key="8">
    <source>
        <dbReference type="RuleBase" id="RU363034"/>
    </source>
</evidence>
<dbReference type="InterPro" id="IPR001314">
    <property type="entry name" value="Peptidase_S1A"/>
</dbReference>
<dbReference type="InterPro" id="IPR018114">
    <property type="entry name" value="TRYPSIN_HIS"/>
</dbReference>
<keyword evidence="6" id="KW-0325">Glycoprotein</keyword>
<dbReference type="STRING" id="1661398.A0A482VYT6"/>
<reference evidence="10 11" key="1">
    <citation type="submission" date="2017-03" db="EMBL/GenBank/DDBJ databases">
        <title>Genome of the blue death feigning beetle - Asbolus verrucosus.</title>
        <authorList>
            <person name="Rider S.D."/>
        </authorList>
    </citation>
    <scope>NUCLEOTIDE SEQUENCE [LARGE SCALE GENOMIC DNA]</scope>
    <source>
        <strain evidence="10">Butters</strain>
        <tissue evidence="10">Head and leg muscle</tissue>
    </source>
</reference>
<evidence type="ECO:0000256" key="7">
    <source>
        <dbReference type="ARBA" id="ARBA00024195"/>
    </source>
</evidence>
<dbReference type="PROSITE" id="PS00134">
    <property type="entry name" value="TRYPSIN_HIS"/>
    <property type="match status" value="2"/>
</dbReference>
<gene>
    <name evidence="10" type="ORF">BDFB_004055</name>
</gene>
<dbReference type="AlphaFoldDB" id="A0A482VYT6"/>
<feature type="non-terminal residue" evidence="10">
    <location>
        <position position="410"/>
    </location>
</feature>
<dbReference type="InterPro" id="IPR038565">
    <property type="entry name" value="CLIP_sf"/>
</dbReference>
<comment type="caution">
    <text evidence="10">The sequence shown here is derived from an EMBL/GenBank/DDBJ whole genome shotgun (WGS) entry which is preliminary data.</text>
</comment>
<evidence type="ECO:0000256" key="2">
    <source>
        <dbReference type="ARBA" id="ARBA00022729"/>
    </source>
</evidence>
<evidence type="ECO:0000256" key="6">
    <source>
        <dbReference type="ARBA" id="ARBA00023180"/>
    </source>
</evidence>
<dbReference type="GO" id="GO:0006508">
    <property type="term" value="P:proteolysis"/>
    <property type="evidence" value="ECO:0007669"/>
    <property type="project" value="UniProtKB-KW"/>
</dbReference>
<dbReference type="Gene3D" id="3.30.1640.30">
    <property type="match status" value="1"/>
</dbReference>
<dbReference type="SMART" id="SM00680">
    <property type="entry name" value="CLIP"/>
    <property type="match status" value="1"/>
</dbReference>
<keyword evidence="3 8" id="KW-0378">Hydrolase</keyword>
<dbReference type="OrthoDB" id="6339452at2759"/>
<dbReference type="EMBL" id="QDEB01047480">
    <property type="protein sequence ID" value="RZC37980.1"/>
    <property type="molecule type" value="Genomic_DNA"/>
</dbReference>
<dbReference type="InterPro" id="IPR033116">
    <property type="entry name" value="TRYPSIN_SER"/>
</dbReference>
<keyword evidence="1 8" id="KW-0645">Protease</keyword>
<dbReference type="InterPro" id="IPR001254">
    <property type="entry name" value="Trypsin_dom"/>
</dbReference>
<dbReference type="InterPro" id="IPR043504">
    <property type="entry name" value="Peptidase_S1_PA_chymotrypsin"/>
</dbReference>
<name>A0A482VYT6_ASBVE</name>
<dbReference type="PRINTS" id="PR00722">
    <property type="entry name" value="CHYMOTRYPSIN"/>
</dbReference>
<evidence type="ECO:0000259" key="9">
    <source>
        <dbReference type="PROSITE" id="PS50240"/>
    </source>
</evidence>
<protein>
    <submittedName>
        <fullName evidence="10">Venom protease-like</fullName>
    </submittedName>
</protein>
<keyword evidence="5" id="KW-1015">Disulfide bond</keyword>